<dbReference type="PROSITE" id="PS51257">
    <property type="entry name" value="PROKAR_LIPOPROTEIN"/>
    <property type="match status" value="1"/>
</dbReference>
<evidence type="ECO:0000313" key="2">
    <source>
        <dbReference type="EMBL" id="KPJ71909.1"/>
    </source>
</evidence>
<organism evidence="2 3">
    <name type="scientific">candidate division TA06 bacterium DG_78</name>
    <dbReference type="NCBI Taxonomy" id="1703772"/>
    <lineage>
        <taxon>Bacteria</taxon>
        <taxon>Bacteria division TA06</taxon>
    </lineage>
</organism>
<gene>
    <name evidence="2" type="ORF">AMJ52_08105</name>
</gene>
<evidence type="ECO:0000313" key="3">
    <source>
        <dbReference type="Proteomes" id="UP000051012"/>
    </source>
</evidence>
<feature type="non-terminal residue" evidence="2">
    <location>
        <position position="103"/>
    </location>
</feature>
<feature type="chain" id="PRO_5006640514" description="Fibronectin type-III domain-containing protein" evidence="1">
    <location>
        <begin position="23"/>
        <end position="103"/>
    </location>
</feature>
<dbReference type="EMBL" id="LJNI01000114">
    <property type="protein sequence ID" value="KPJ71909.1"/>
    <property type="molecule type" value="Genomic_DNA"/>
</dbReference>
<accession>A0A0S7YAT0</accession>
<evidence type="ECO:0008006" key="4">
    <source>
        <dbReference type="Google" id="ProtNLM"/>
    </source>
</evidence>
<dbReference type="Proteomes" id="UP000051012">
    <property type="component" value="Unassembled WGS sequence"/>
</dbReference>
<proteinExistence type="predicted"/>
<comment type="caution">
    <text evidence="2">The sequence shown here is derived from an EMBL/GenBank/DDBJ whole genome shotgun (WGS) entry which is preliminary data.</text>
</comment>
<protein>
    <recommendedName>
        <fullName evidence="4">Fibronectin type-III domain-containing protein</fullName>
    </recommendedName>
</protein>
<dbReference type="Gene3D" id="2.60.40.10">
    <property type="entry name" value="Immunoglobulins"/>
    <property type="match status" value="1"/>
</dbReference>
<reference evidence="2 3" key="1">
    <citation type="journal article" date="2015" name="Microbiome">
        <title>Genomic resolution of linkages in carbon, nitrogen, and sulfur cycling among widespread estuary sediment bacteria.</title>
        <authorList>
            <person name="Baker B.J."/>
            <person name="Lazar C.S."/>
            <person name="Teske A.P."/>
            <person name="Dick G.J."/>
        </authorList>
    </citation>
    <scope>NUCLEOTIDE SEQUENCE [LARGE SCALE GENOMIC DNA]</scope>
    <source>
        <strain evidence="2">DG_78</strain>
    </source>
</reference>
<dbReference type="InterPro" id="IPR013783">
    <property type="entry name" value="Ig-like_fold"/>
</dbReference>
<feature type="signal peptide" evidence="1">
    <location>
        <begin position="1"/>
        <end position="22"/>
    </location>
</feature>
<evidence type="ECO:0000256" key="1">
    <source>
        <dbReference type="SAM" id="SignalP"/>
    </source>
</evidence>
<keyword evidence="1" id="KW-0732">Signal</keyword>
<dbReference type="AlphaFoldDB" id="A0A0S7YAT0"/>
<sequence length="103" mass="11256">MKRILGLSIALAALLVFVGCEEEITLVTPDVTIQVLDNGATLRLTWDEVTDADGYYIYRDGVLVDTIDEATTTTYDADEPAQLYEVSAFAGEDESATDQIDCE</sequence>
<name>A0A0S7YAT0_UNCT6</name>